<evidence type="ECO:0000313" key="1">
    <source>
        <dbReference type="EMBL" id="KAJ2892797.1"/>
    </source>
</evidence>
<proteinExistence type="predicted"/>
<reference evidence="1" key="1">
    <citation type="submission" date="2022-07" db="EMBL/GenBank/DDBJ databases">
        <title>Phylogenomic reconstructions and comparative analyses of Kickxellomycotina fungi.</title>
        <authorList>
            <person name="Reynolds N.K."/>
            <person name="Stajich J.E."/>
            <person name="Barry K."/>
            <person name="Grigoriev I.V."/>
            <person name="Crous P."/>
            <person name="Smith M.E."/>
        </authorList>
    </citation>
    <scope>NUCLEOTIDE SEQUENCE</scope>
    <source>
        <strain evidence="1">CBS 190363</strain>
    </source>
</reference>
<comment type="caution">
    <text evidence="1">The sequence shown here is derived from an EMBL/GenBank/DDBJ whole genome shotgun (WGS) entry which is preliminary data.</text>
</comment>
<protein>
    <submittedName>
        <fullName evidence="1">Uncharacterized protein</fullName>
    </submittedName>
</protein>
<name>A0ACC1M261_9FUNG</name>
<evidence type="ECO:0000313" key="2">
    <source>
        <dbReference type="Proteomes" id="UP001139981"/>
    </source>
</evidence>
<accession>A0ACC1M261</accession>
<sequence>MAANLVLVAYKTLCMSYIALVVLALASAGVVYYQTKARSRVLPAIQRCRRRIQVDMEGTMHGLFSGSRVVRIYGAYDAFEDKLRKLDDWQQAVGALANAVLFTKFLWQHIVSMALTLGLVGAMLVTDVGIWQLTPVSVQLYYEIASKLMSLLTQLANIQVNAINHALVLQELCDLGSMVPEAPWHAAKIKTKWQQQQQASGERVLPSQGRILFANCSLRYKQGDKLALANVTLSIHAGERVGIVGRTGSGKSSLLYALLRIVELESGAISIDSMNISKAGLHDLRQSISVVPQTSTAALLEGTLRNNIDPFGQYADVEITAAIEACQLGGLGADKWIESGGRNLSAGQQQLVSICRAVLRRKKILVLDEATANVDEHTEQVIGAVIEREFKQSTVLIIAHRLEATASCNRILVMDGGRLVEQGPPAVLAARSGSHYARLLRAQNKA</sequence>
<keyword evidence="2" id="KW-1185">Reference proteome</keyword>
<organism evidence="1 2">
    <name type="scientific">Coemansia aciculifera</name>
    <dbReference type="NCBI Taxonomy" id="417176"/>
    <lineage>
        <taxon>Eukaryota</taxon>
        <taxon>Fungi</taxon>
        <taxon>Fungi incertae sedis</taxon>
        <taxon>Zoopagomycota</taxon>
        <taxon>Kickxellomycotina</taxon>
        <taxon>Kickxellomycetes</taxon>
        <taxon>Kickxellales</taxon>
        <taxon>Kickxellaceae</taxon>
        <taxon>Coemansia</taxon>
    </lineage>
</organism>
<dbReference type="EMBL" id="JANBVB010000657">
    <property type="protein sequence ID" value="KAJ2892797.1"/>
    <property type="molecule type" value="Genomic_DNA"/>
</dbReference>
<dbReference type="Proteomes" id="UP001139981">
    <property type="component" value="Unassembled WGS sequence"/>
</dbReference>
<gene>
    <name evidence="1" type="ORF">IWW38_003080</name>
</gene>